<evidence type="ECO:0000259" key="1">
    <source>
        <dbReference type="Pfam" id="PF01965"/>
    </source>
</evidence>
<feature type="domain" description="DJ-1/PfpI" evidence="1">
    <location>
        <begin position="2"/>
        <end position="161"/>
    </location>
</feature>
<dbReference type="NCBIfam" id="TIGR01383">
    <property type="entry name" value="not_thiJ"/>
    <property type="match status" value="1"/>
</dbReference>
<dbReference type="GO" id="GO:0005737">
    <property type="term" value="C:cytoplasm"/>
    <property type="evidence" value="ECO:0007669"/>
    <property type="project" value="TreeGrafter"/>
</dbReference>
<organism evidence="2 3">
    <name type="scientific">Alkalibaculum bacchi</name>
    <dbReference type="NCBI Taxonomy" id="645887"/>
    <lineage>
        <taxon>Bacteria</taxon>
        <taxon>Bacillati</taxon>
        <taxon>Bacillota</taxon>
        <taxon>Clostridia</taxon>
        <taxon>Eubacteriales</taxon>
        <taxon>Eubacteriaceae</taxon>
        <taxon>Alkalibaculum</taxon>
    </lineage>
</organism>
<evidence type="ECO:0000313" key="2">
    <source>
        <dbReference type="EMBL" id="RBP67337.1"/>
    </source>
</evidence>
<dbReference type="AlphaFoldDB" id="A0A366IAK2"/>
<dbReference type="PANTHER" id="PTHR48094">
    <property type="entry name" value="PROTEIN/NUCLEIC ACID DEGLYCASE DJ-1-RELATED"/>
    <property type="match status" value="1"/>
</dbReference>
<proteinExistence type="predicted"/>
<dbReference type="InterPro" id="IPR029062">
    <property type="entry name" value="Class_I_gatase-like"/>
</dbReference>
<dbReference type="PANTHER" id="PTHR48094:SF12">
    <property type="entry name" value="PARKINSON DISEASE PROTEIN 7 HOMOLOG"/>
    <property type="match status" value="1"/>
</dbReference>
<accession>A0A366IAK2</accession>
<name>A0A366IAK2_9FIRM</name>
<dbReference type="Proteomes" id="UP000253490">
    <property type="component" value="Unassembled WGS sequence"/>
</dbReference>
<dbReference type="SUPFAM" id="SSF52317">
    <property type="entry name" value="Class I glutamine amidotransferase-like"/>
    <property type="match status" value="1"/>
</dbReference>
<dbReference type="InterPro" id="IPR050325">
    <property type="entry name" value="Prot/Nucl_acid_deglycase"/>
</dbReference>
<dbReference type="Gene3D" id="3.40.50.880">
    <property type="match status" value="1"/>
</dbReference>
<dbReference type="InterPro" id="IPR006287">
    <property type="entry name" value="DJ-1"/>
</dbReference>
<protein>
    <submittedName>
        <fullName evidence="2">4-methyl-5(B-hydroxyethyl)-thiazole monophosphate biosynthesis</fullName>
    </submittedName>
</protein>
<dbReference type="RefSeq" id="WP_113919901.1">
    <property type="nucleotide sequence ID" value="NZ_QNRX01000004.1"/>
</dbReference>
<gene>
    <name evidence="2" type="ORF">DES36_10436</name>
</gene>
<comment type="caution">
    <text evidence="2">The sequence shown here is derived from an EMBL/GenBank/DDBJ whole genome shotgun (WGS) entry which is preliminary data.</text>
</comment>
<dbReference type="Pfam" id="PF01965">
    <property type="entry name" value="DJ-1_PfpI"/>
    <property type="match status" value="1"/>
</dbReference>
<evidence type="ECO:0000313" key="3">
    <source>
        <dbReference type="Proteomes" id="UP000253490"/>
    </source>
</evidence>
<dbReference type="InterPro" id="IPR002818">
    <property type="entry name" value="DJ-1/PfpI"/>
</dbReference>
<dbReference type="EMBL" id="QNRX01000004">
    <property type="protein sequence ID" value="RBP67337.1"/>
    <property type="molecule type" value="Genomic_DNA"/>
</dbReference>
<sequence>MKKILVFLADGFEEIEALTLVDVLRRANVQVDTCSLEEKLVRGTHDIYVQADVSLNEDLDEYDGLYLPGGMPGAKNLQENNKVQEMIKEYFSKGKLVSAICAAPIALNSTGILKDKKGTSYPGFEDQLEYQEYVEAPVVVCDNLITSRGPATALPVAFEILNYLGYKNEAETIKEDMLFNL</sequence>
<dbReference type="CDD" id="cd03135">
    <property type="entry name" value="GATase1_DJ-1"/>
    <property type="match status" value="1"/>
</dbReference>
<dbReference type="OrthoDB" id="9800516at2"/>
<keyword evidence="3" id="KW-1185">Reference proteome</keyword>
<reference evidence="2 3" key="1">
    <citation type="submission" date="2018-06" db="EMBL/GenBank/DDBJ databases">
        <title>Genomic Encyclopedia of Type Strains, Phase IV (KMG-IV): sequencing the most valuable type-strain genomes for metagenomic binning, comparative biology and taxonomic classification.</title>
        <authorList>
            <person name="Goeker M."/>
        </authorList>
    </citation>
    <scope>NUCLEOTIDE SEQUENCE [LARGE SCALE GENOMIC DNA]</scope>
    <source>
        <strain evidence="2 3">DSM 22112</strain>
    </source>
</reference>